<dbReference type="SMART" id="SM00387">
    <property type="entry name" value="HATPase_c"/>
    <property type="match status" value="1"/>
</dbReference>
<dbReference type="PANTHER" id="PTHR45453:SF1">
    <property type="entry name" value="PHOSPHATE REGULON SENSOR PROTEIN PHOR"/>
    <property type="match status" value="1"/>
</dbReference>
<evidence type="ECO:0000256" key="3">
    <source>
        <dbReference type="ARBA" id="ARBA00022553"/>
    </source>
</evidence>
<evidence type="ECO:0000256" key="7">
    <source>
        <dbReference type="SAM" id="Phobius"/>
    </source>
</evidence>
<organism evidence="9 10">
    <name type="scientific">Nostoc cf. edaphicum LEGE 07299</name>
    <dbReference type="NCBI Taxonomy" id="2777974"/>
    <lineage>
        <taxon>Bacteria</taxon>
        <taxon>Bacillati</taxon>
        <taxon>Cyanobacteriota</taxon>
        <taxon>Cyanophyceae</taxon>
        <taxon>Nostocales</taxon>
        <taxon>Nostocaceae</taxon>
        <taxon>Nostoc</taxon>
    </lineage>
</organism>
<dbReference type="EMBL" id="JADEXF010000159">
    <property type="protein sequence ID" value="MBE9104657.1"/>
    <property type="molecule type" value="Genomic_DNA"/>
</dbReference>
<sequence length="420" mass="47198">MFNRSRRNLASWFTLTMGSILIVFAAVVYYWEVIDELEELDRLLYKKTSVMAANVKLELHNGQRQVDLEHVPLLGSMVQPLPDSQLVYASWYDEQKQLVQFFGTIPSDRLSISGGFDTIKTNSKVWLRQVTLPVYQNGLLIGYLQAAMPMTATESALAEFRMVLAISAPITLAVVALTGWWLGGLAMQPIRHNYDYLQRFTADASHELRSPLTAIISNAQYGFLSKSTDLEVQRQRFQKIFDIAKSMSILVNNLLFLARSQGQLPTESLQVIDLNNLLVQIRDDYATQADAQHLSLVFKPPNNSITVLGDANLLRQVIINLLNNACKYTSADGQVQLQLFTQSRWAIIQIIDNGIGIPEADLPYIFERFYRVDKKRSRQTGGFGLGLAIAQQIVQSHGGKISIKSVFQEGTTLQIALPLK</sequence>
<name>A0ABR9TXW3_9NOSO</name>
<protein>
    <recommendedName>
        <fullName evidence="2">histidine kinase</fullName>
        <ecNumber evidence="2">2.7.13.3</ecNumber>
    </recommendedName>
</protein>
<evidence type="ECO:0000313" key="9">
    <source>
        <dbReference type="EMBL" id="MBE9104657.1"/>
    </source>
</evidence>
<gene>
    <name evidence="9" type="ORF">IQ229_06795</name>
</gene>
<dbReference type="Pfam" id="PF02518">
    <property type="entry name" value="HATPase_c"/>
    <property type="match status" value="1"/>
</dbReference>
<evidence type="ECO:0000256" key="4">
    <source>
        <dbReference type="ARBA" id="ARBA00022679"/>
    </source>
</evidence>
<dbReference type="InterPro" id="IPR036097">
    <property type="entry name" value="HisK_dim/P_sf"/>
</dbReference>
<dbReference type="SMART" id="SM00388">
    <property type="entry name" value="HisKA"/>
    <property type="match status" value="1"/>
</dbReference>
<comment type="caution">
    <text evidence="9">The sequence shown here is derived from an EMBL/GenBank/DDBJ whole genome shotgun (WGS) entry which is preliminary data.</text>
</comment>
<dbReference type="RefSeq" id="WP_194042386.1">
    <property type="nucleotide sequence ID" value="NZ_JADEXF010000159.1"/>
</dbReference>
<dbReference type="InterPro" id="IPR003661">
    <property type="entry name" value="HisK_dim/P_dom"/>
</dbReference>
<dbReference type="CDD" id="cd00082">
    <property type="entry name" value="HisKA"/>
    <property type="match status" value="1"/>
</dbReference>
<dbReference type="SUPFAM" id="SSF47384">
    <property type="entry name" value="Homodimeric domain of signal transducing histidine kinase"/>
    <property type="match status" value="1"/>
</dbReference>
<dbReference type="InterPro" id="IPR005467">
    <property type="entry name" value="His_kinase_dom"/>
</dbReference>
<reference evidence="9 10" key="1">
    <citation type="submission" date="2020-10" db="EMBL/GenBank/DDBJ databases">
        <authorList>
            <person name="Castelo-Branco R."/>
            <person name="Eusebio N."/>
            <person name="Adriana R."/>
            <person name="Vieira A."/>
            <person name="Brugerolle De Fraissinette N."/>
            <person name="Rezende De Castro R."/>
            <person name="Schneider M.P."/>
            <person name="Vasconcelos V."/>
            <person name="Leao P.N."/>
        </authorList>
    </citation>
    <scope>NUCLEOTIDE SEQUENCE [LARGE SCALE GENOMIC DNA]</scope>
    <source>
        <strain evidence="9 10">LEGE 07299</strain>
    </source>
</reference>
<proteinExistence type="predicted"/>
<dbReference type="EC" id="2.7.13.3" evidence="2"/>
<evidence type="ECO:0000256" key="6">
    <source>
        <dbReference type="ARBA" id="ARBA00023012"/>
    </source>
</evidence>
<dbReference type="Proteomes" id="UP000647836">
    <property type="component" value="Unassembled WGS sequence"/>
</dbReference>
<dbReference type="PANTHER" id="PTHR45453">
    <property type="entry name" value="PHOSPHATE REGULON SENSOR PROTEIN PHOR"/>
    <property type="match status" value="1"/>
</dbReference>
<dbReference type="SUPFAM" id="SSF55874">
    <property type="entry name" value="ATPase domain of HSP90 chaperone/DNA topoisomerase II/histidine kinase"/>
    <property type="match status" value="1"/>
</dbReference>
<evidence type="ECO:0000256" key="5">
    <source>
        <dbReference type="ARBA" id="ARBA00022777"/>
    </source>
</evidence>
<evidence type="ECO:0000259" key="8">
    <source>
        <dbReference type="PROSITE" id="PS50109"/>
    </source>
</evidence>
<keyword evidence="6" id="KW-0902">Two-component regulatory system</keyword>
<dbReference type="InterPro" id="IPR003594">
    <property type="entry name" value="HATPase_dom"/>
</dbReference>
<keyword evidence="7" id="KW-0812">Transmembrane</keyword>
<feature type="transmembrane region" description="Helical" evidence="7">
    <location>
        <begin position="160"/>
        <end position="182"/>
    </location>
</feature>
<dbReference type="GO" id="GO:0016301">
    <property type="term" value="F:kinase activity"/>
    <property type="evidence" value="ECO:0007669"/>
    <property type="project" value="UniProtKB-KW"/>
</dbReference>
<dbReference type="PRINTS" id="PR00344">
    <property type="entry name" value="BCTRLSENSOR"/>
</dbReference>
<accession>A0ABR9TXW3</accession>
<keyword evidence="3" id="KW-0597">Phosphoprotein</keyword>
<dbReference type="Gene3D" id="1.10.287.130">
    <property type="match status" value="1"/>
</dbReference>
<keyword evidence="7" id="KW-1133">Transmembrane helix</keyword>
<dbReference type="Pfam" id="PF00512">
    <property type="entry name" value="HisKA"/>
    <property type="match status" value="1"/>
</dbReference>
<keyword evidence="10" id="KW-1185">Reference proteome</keyword>
<feature type="transmembrane region" description="Helical" evidence="7">
    <location>
        <begin position="12"/>
        <end position="31"/>
    </location>
</feature>
<dbReference type="InterPro" id="IPR050351">
    <property type="entry name" value="BphY/WalK/GraS-like"/>
</dbReference>
<comment type="catalytic activity">
    <reaction evidence="1">
        <text>ATP + protein L-histidine = ADP + protein N-phospho-L-histidine.</text>
        <dbReference type="EC" id="2.7.13.3"/>
    </reaction>
</comment>
<dbReference type="CDD" id="cd00075">
    <property type="entry name" value="HATPase"/>
    <property type="match status" value="1"/>
</dbReference>
<keyword evidence="5 9" id="KW-0418">Kinase</keyword>
<dbReference type="PROSITE" id="PS50109">
    <property type="entry name" value="HIS_KIN"/>
    <property type="match status" value="1"/>
</dbReference>
<dbReference type="InterPro" id="IPR004358">
    <property type="entry name" value="Sig_transdc_His_kin-like_C"/>
</dbReference>
<evidence type="ECO:0000256" key="2">
    <source>
        <dbReference type="ARBA" id="ARBA00012438"/>
    </source>
</evidence>
<evidence type="ECO:0000313" key="10">
    <source>
        <dbReference type="Proteomes" id="UP000647836"/>
    </source>
</evidence>
<keyword evidence="4" id="KW-0808">Transferase</keyword>
<feature type="domain" description="Histidine kinase" evidence="8">
    <location>
        <begin position="203"/>
        <end position="420"/>
    </location>
</feature>
<evidence type="ECO:0000256" key="1">
    <source>
        <dbReference type="ARBA" id="ARBA00000085"/>
    </source>
</evidence>
<dbReference type="InterPro" id="IPR036890">
    <property type="entry name" value="HATPase_C_sf"/>
</dbReference>
<keyword evidence="7" id="KW-0472">Membrane</keyword>
<dbReference type="Gene3D" id="3.30.565.10">
    <property type="entry name" value="Histidine kinase-like ATPase, C-terminal domain"/>
    <property type="match status" value="1"/>
</dbReference>